<dbReference type="Proteomes" id="UP000190460">
    <property type="component" value="Unassembled WGS sequence"/>
</dbReference>
<sequence>MSDVLEYLFFTRAIADQFAKALEERGLPYQEEIEAVQAAIVFKVPEEAAINAWDALDDLYDELAIADQALLEVSVEDEMAGSAAGIYLQLANGQQTIAQVDPDVVNRILSVLSLKEFNQFVDTLVKSVEQPDESAICQRR</sequence>
<accession>A0A1T4W8Y3</accession>
<evidence type="ECO:0000313" key="2">
    <source>
        <dbReference type="Proteomes" id="UP000190460"/>
    </source>
</evidence>
<proteinExistence type="predicted"/>
<gene>
    <name evidence="1" type="ORF">SAMN02745130_01273</name>
</gene>
<dbReference type="OrthoDB" id="9796544at2"/>
<dbReference type="AlphaFoldDB" id="A0A1T4W8Y3"/>
<reference evidence="1 2" key="1">
    <citation type="submission" date="2017-02" db="EMBL/GenBank/DDBJ databases">
        <authorList>
            <person name="Peterson S.W."/>
        </authorList>
    </citation>
    <scope>NUCLEOTIDE SEQUENCE [LARGE SCALE GENOMIC DNA]</scope>
    <source>
        <strain evidence="1 2">ATCC 49788</strain>
    </source>
</reference>
<dbReference type="RefSeq" id="WP_078921744.1">
    <property type="nucleotide sequence ID" value="NZ_FUYB01000004.1"/>
</dbReference>
<protein>
    <submittedName>
        <fullName evidence="1">Uncharacterized protein</fullName>
    </submittedName>
</protein>
<evidence type="ECO:0000313" key="1">
    <source>
        <dbReference type="EMBL" id="SKA73742.1"/>
    </source>
</evidence>
<dbReference type="STRING" id="92487.SAMN02745130_01273"/>
<organism evidence="1 2">
    <name type="scientific">Thiothrix eikelboomii</name>
    <dbReference type="NCBI Taxonomy" id="92487"/>
    <lineage>
        <taxon>Bacteria</taxon>
        <taxon>Pseudomonadati</taxon>
        <taxon>Pseudomonadota</taxon>
        <taxon>Gammaproteobacteria</taxon>
        <taxon>Thiotrichales</taxon>
        <taxon>Thiotrichaceae</taxon>
        <taxon>Thiothrix</taxon>
    </lineage>
</organism>
<keyword evidence="2" id="KW-1185">Reference proteome</keyword>
<name>A0A1T4W8Y3_9GAMM</name>
<dbReference type="EMBL" id="FUYB01000004">
    <property type="protein sequence ID" value="SKA73742.1"/>
    <property type="molecule type" value="Genomic_DNA"/>
</dbReference>